<accession>A0ABS8X068</accession>
<name>A0ABS8X068_DATST</name>
<keyword evidence="5" id="KW-0539">Nucleus</keyword>
<dbReference type="Proteomes" id="UP000823775">
    <property type="component" value="Unassembled WGS sequence"/>
</dbReference>
<keyword evidence="8" id="KW-1185">Reference proteome</keyword>
<dbReference type="Pfam" id="PF04147">
    <property type="entry name" value="Nop14"/>
    <property type="match status" value="1"/>
</dbReference>
<proteinExistence type="inferred from homology"/>
<comment type="caution">
    <text evidence="7">The sequence shown here is derived from an EMBL/GenBank/DDBJ whole genome shotgun (WGS) entry which is preliminary data.</text>
</comment>
<evidence type="ECO:0000256" key="1">
    <source>
        <dbReference type="ARBA" id="ARBA00004604"/>
    </source>
</evidence>
<comment type="subcellular location">
    <subcellularLocation>
        <location evidence="1">Nucleus</location>
        <location evidence="1">Nucleolus</location>
    </subcellularLocation>
</comment>
<dbReference type="EMBL" id="JACEIK010015913">
    <property type="protein sequence ID" value="MCE3217154.1"/>
    <property type="molecule type" value="Genomic_DNA"/>
</dbReference>
<keyword evidence="4" id="KW-0698">rRNA processing</keyword>
<dbReference type="InterPro" id="IPR007276">
    <property type="entry name" value="Nop14"/>
</dbReference>
<comment type="similarity">
    <text evidence="2">Belongs to the NOP14 family.</text>
</comment>
<comment type="function">
    <text evidence="6">Involved in nucleolar processing of pre-18S ribosomal RNA. Has a role in the nuclear export of 40S pre-ribosomal subunit to the cytoplasm.</text>
</comment>
<dbReference type="PANTHER" id="PTHR23183">
    <property type="entry name" value="NOP14"/>
    <property type="match status" value="1"/>
</dbReference>
<evidence type="ECO:0000313" key="7">
    <source>
        <dbReference type="EMBL" id="MCE3217154.1"/>
    </source>
</evidence>
<evidence type="ECO:0000256" key="4">
    <source>
        <dbReference type="ARBA" id="ARBA00022552"/>
    </source>
</evidence>
<sequence length="172" mass="20087">MSAATPYFAAICARQRLQKTRTQFCEDLKHTDEVSGSHAASTFENAEEKPVPIRMLNPKFEENYVKGRDYDPDRERAEKKKLKKRIKEEAKGAASMHLNQGNWERAGREEDEISFWLLLENRIFKSFPVFCKGMEDAECWKYRGLIERKQSRVLLQHALLSFFSNCSNACTW</sequence>
<gene>
    <name evidence="7" type="ORF">HAX54_010667</name>
</gene>
<dbReference type="PANTHER" id="PTHR23183:SF0">
    <property type="entry name" value="NUCLEOLAR PROTEIN 14"/>
    <property type="match status" value="1"/>
</dbReference>
<evidence type="ECO:0000256" key="2">
    <source>
        <dbReference type="ARBA" id="ARBA00007466"/>
    </source>
</evidence>
<keyword evidence="3" id="KW-0690">Ribosome biogenesis</keyword>
<evidence type="ECO:0000256" key="5">
    <source>
        <dbReference type="ARBA" id="ARBA00023242"/>
    </source>
</evidence>
<evidence type="ECO:0000256" key="6">
    <source>
        <dbReference type="ARBA" id="ARBA00024695"/>
    </source>
</evidence>
<evidence type="ECO:0000313" key="8">
    <source>
        <dbReference type="Proteomes" id="UP000823775"/>
    </source>
</evidence>
<evidence type="ECO:0000256" key="3">
    <source>
        <dbReference type="ARBA" id="ARBA00022517"/>
    </source>
</evidence>
<protein>
    <submittedName>
        <fullName evidence="7">Uncharacterized protein</fullName>
    </submittedName>
</protein>
<reference evidence="7 8" key="1">
    <citation type="journal article" date="2021" name="BMC Genomics">
        <title>Datura genome reveals duplications of psychoactive alkaloid biosynthetic genes and high mutation rate following tissue culture.</title>
        <authorList>
            <person name="Rajewski A."/>
            <person name="Carter-House D."/>
            <person name="Stajich J."/>
            <person name="Litt A."/>
        </authorList>
    </citation>
    <scope>NUCLEOTIDE SEQUENCE [LARGE SCALE GENOMIC DNA]</scope>
    <source>
        <strain evidence="7">AR-01</strain>
    </source>
</reference>
<organism evidence="7 8">
    <name type="scientific">Datura stramonium</name>
    <name type="common">Jimsonweed</name>
    <name type="synonym">Common thornapple</name>
    <dbReference type="NCBI Taxonomy" id="4076"/>
    <lineage>
        <taxon>Eukaryota</taxon>
        <taxon>Viridiplantae</taxon>
        <taxon>Streptophyta</taxon>
        <taxon>Embryophyta</taxon>
        <taxon>Tracheophyta</taxon>
        <taxon>Spermatophyta</taxon>
        <taxon>Magnoliopsida</taxon>
        <taxon>eudicotyledons</taxon>
        <taxon>Gunneridae</taxon>
        <taxon>Pentapetalae</taxon>
        <taxon>asterids</taxon>
        <taxon>lamiids</taxon>
        <taxon>Solanales</taxon>
        <taxon>Solanaceae</taxon>
        <taxon>Solanoideae</taxon>
        <taxon>Datureae</taxon>
        <taxon>Datura</taxon>
    </lineage>
</organism>